<evidence type="ECO:0000256" key="1">
    <source>
        <dbReference type="SAM" id="MobiDB-lite"/>
    </source>
</evidence>
<sequence>MGTMDATTGTAGPLQGVDDIDWGALAPERGSEIPELLRGVRGGDDPARSVATLYDILRFPGAGYPAAPTASGFLVDIACDPETADPGQALSLLLELVAPTAADHFPRRLDLEQWRADVAWAGSTDVETVRGQYRTWRDEAGDEQQYRRMSSRLDAVSRPNGVTLLEAELATYDAVRKRVPELVALLTGRGNRRRIAGSVPPAEWVCYLLAFLPDAETAQRSVTAITAASSLLQPPSRNQQQSPRAEESEPLSAELFALGALAGPEDATVTVALAHQMTSGHLYNTFAAAVALTVIHGSRVPSECLTRIAEGGRTRVGYHGLFEDSWPHCGEIQPEVLGFLALERGGERTRRTRLDMAPDVLAHSEDAGSGIAAGAALDMVLGPRTAARTPVPEENAELDTETLEVLWAIAELPEPVWTESDVGATVAAWGLPGDRAEFRAFAGVTDGEEENDRAAGDNGGSGDEGRQPDTAGPARSGGLFARLFGGGS</sequence>
<dbReference type="Proteomes" id="UP000317422">
    <property type="component" value="Unassembled WGS sequence"/>
</dbReference>
<gene>
    <name evidence="2" type="ORF">FHX37_2476</name>
</gene>
<organism evidence="2 3">
    <name type="scientific">Haloactinospora alba</name>
    <dbReference type="NCBI Taxonomy" id="405555"/>
    <lineage>
        <taxon>Bacteria</taxon>
        <taxon>Bacillati</taxon>
        <taxon>Actinomycetota</taxon>
        <taxon>Actinomycetes</taxon>
        <taxon>Streptosporangiales</taxon>
        <taxon>Nocardiopsidaceae</taxon>
        <taxon>Haloactinospora</taxon>
    </lineage>
</organism>
<comment type="caution">
    <text evidence="2">The sequence shown here is derived from an EMBL/GenBank/DDBJ whole genome shotgun (WGS) entry which is preliminary data.</text>
</comment>
<keyword evidence="3" id="KW-1185">Reference proteome</keyword>
<evidence type="ECO:0000313" key="2">
    <source>
        <dbReference type="EMBL" id="TQN32513.1"/>
    </source>
</evidence>
<evidence type="ECO:0000313" key="3">
    <source>
        <dbReference type="Proteomes" id="UP000317422"/>
    </source>
</evidence>
<accession>A0A543NKZ9</accession>
<reference evidence="2 3" key="1">
    <citation type="submission" date="2019-06" db="EMBL/GenBank/DDBJ databases">
        <title>Sequencing the genomes of 1000 actinobacteria strains.</title>
        <authorList>
            <person name="Klenk H.-P."/>
        </authorList>
    </citation>
    <scope>NUCLEOTIDE SEQUENCE [LARGE SCALE GENOMIC DNA]</scope>
    <source>
        <strain evidence="2 3">DSM 45015</strain>
    </source>
</reference>
<proteinExistence type="predicted"/>
<dbReference type="EMBL" id="VFQC01000001">
    <property type="protein sequence ID" value="TQN32513.1"/>
    <property type="molecule type" value="Genomic_DNA"/>
</dbReference>
<name>A0A543NKZ9_9ACTN</name>
<protein>
    <submittedName>
        <fullName evidence="2">Uncharacterized protein</fullName>
    </submittedName>
</protein>
<feature type="region of interest" description="Disordered" evidence="1">
    <location>
        <begin position="443"/>
        <end position="488"/>
    </location>
</feature>
<dbReference type="AlphaFoldDB" id="A0A543NKZ9"/>